<dbReference type="RefSeq" id="WP_254249551.1">
    <property type="nucleotide sequence ID" value="NZ_CP073809.1"/>
</dbReference>
<dbReference type="Proteomes" id="UP001057381">
    <property type="component" value="Chromosome"/>
</dbReference>
<reference evidence="2" key="1">
    <citation type="submission" date="2021-04" db="EMBL/GenBank/DDBJ databases">
        <title>Complete Genome Sequences of Macrococcus spp. from dog and cattle.</title>
        <authorList>
            <person name="Schwendener S."/>
            <person name="Perreten V."/>
        </authorList>
    </citation>
    <scope>NUCLEOTIDE SEQUENCE</scope>
    <source>
        <strain evidence="2">Epi0143-OL</strain>
    </source>
</reference>
<proteinExistence type="predicted"/>
<name>A0A9Q9BKS6_9STAP</name>
<accession>A0A9Q9BKS6</accession>
<evidence type="ECO:0000313" key="2">
    <source>
        <dbReference type="EMBL" id="UTH13010.1"/>
    </source>
</evidence>
<evidence type="ECO:0000313" key="3">
    <source>
        <dbReference type="Proteomes" id="UP001057381"/>
    </source>
</evidence>
<gene>
    <name evidence="2" type="ORF">KFV11_06930</name>
</gene>
<feature type="region of interest" description="Disordered" evidence="1">
    <location>
        <begin position="1"/>
        <end position="37"/>
    </location>
</feature>
<dbReference type="EMBL" id="CP073809">
    <property type="protein sequence ID" value="UTH13010.1"/>
    <property type="molecule type" value="Genomic_DNA"/>
</dbReference>
<dbReference type="KEGG" id="mequ:KFV11_06930"/>
<dbReference type="AlphaFoldDB" id="A0A9Q9BKS6"/>
<sequence>MDTLRDAQGRFKHGNTFSKGNRGNTNSASKIGNGNRLRYGTAPELKAYKAQRPNKYLVETYKGFHIIDDDVCVMDQTGQLYVRKDVLLMIMRNKKRITWKRKRDILQELNDAEVITRRTL</sequence>
<protein>
    <submittedName>
        <fullName evidence="2">Uncharacterized protein</fullName>
    </submittedName>
</protein>
<evidence type="ECO:0000256" key="1">
    <source>
        <dbReference type="SAM" id="MobiDB-lite"/>
    </source>
</evidence>
<feature type="compositionally biased region" description="Polar residues" evidence="1">
    <location>
        <begin position="15"/>
        <end position="32"/>
    </location>
</feature>
<organism evidence="2 3">
    <name type="scientific">Macrococcus equipercicus</name>
    <dbReference type="NCBI Taxonomy" id="69967"/>
    <lineage>
        <taxon>Bacteria</taxon>
        <taxon>Bacillati</taxon>
        <taxon>Bacillota</taxon>
        <taxon>Bacilli</taxon>
        <taxon>Bacillales</taxon>
        <taxon>Staphylococcaceae</taxon>
        <taxon>Macrococcus</taxon>
    </lineage>
</organism>